<keyword evidence="13" id="KW-0472">Membrane</keyword>
<evidence type="ECO:0000256" key="12">
    <source>
        <dbReference type="ARBA" id="ARBA00022989"/>
    </source>
</evidence>
<evidence type="ECO:0000256" key="10">
    <source>
        <dbReference type="ARBA" id="ARBA00022833"/>
    </source>
</evidence>
<evidence type="ECO:0000256" key="2">
    <source>
        <dbReference type="ARBA" id="ARBA00004906"/>
    </source>
</evidence>
<evidence type="ECO:0000259" key="16">
    <source>
        <dbReference type="Pfam" id="PF04757"/>
    </source>
</evidence>
<evidence type="ECO:0000256" key="14">
    <source>
        <dbReference type="ARBA" id="ARBA00023140"/>
    </source>
</evidence>
<protein>
    <submittedName>
        <fullName evidence="17">Peroxisome assembly protein (Peroxin-2)</fullName>
    </submittedName>
</protein>
<keyword evidence="11" id="KW-0653">Protein transport</keyword>
<evidence type="ECO:0000256" key="9">
    <source>
        <dbReference type="ARBA" id="ARBA00022786"/>
    </source>
</evidence>
<feature type="compositionally biased region" description="Acidic residues" evidence="15">
    <location>
        <begin position="455"/>
        <end position="482"/>
    </location>
</feature>
<dbReference type="InterPro" id="IPR006845">
    <property type="entry name" value="Pex_N"/>
</dbReference>
<evidence type="ECO:0000256" key="5">
    <source>
        <dbReference type="ARBA" id="ARBA00022679"/>
    </source>
</evidence>
<evidence type="ECO:0000256" key="15">
    <source>
        <dbReference type="SAM" id="MobiDB-lite"/>
    </source>
</evidence>
<keyword evidence="6" id="KW-0812">Transmembrane</keyword>
<evidence type="ECO:0000256" key="6">
    <source>
        <dbReference type="ARBA" id="ARBA00022692"/>
    </source>
</evidence>
<keyword evidence="5" id="KW-0808">Transferase</keyword>
<keyword evidence="10" id="KW-0862">Zinc</keyword>
<dbReference type="Proteomes" id="UP001583177">
    <property type="component" value="Unassembled WGS sequence"/>
</dbReference>
<keyword evidence="7" id="KW-0479">Metal-binding</keyword>
<evidence type="ECO:0000256" key="8">
    <source>
        <dbReference type="ARBA" id="ARBA00022771"/>
    </source>
</evidence>
<comment type="subcellular location">
    <subcellularLocation>
        <location evidence="1">Peroxisome membrane</location>
        <topology evidence="1">Multi-pass membrane protein</topology>
    </subcellularLocation>
</comment>
<organism evidence="17 18">
    <name type="scientific">Diaporthe australafricana</name>
    <dbReference type="NCBI Taxonomy" id="127596"/>
    <lineage>
        <taxon>Eukaryota</taxon>
        <taxon>Fungi</taxon>
        <taxon>Dikarya</taxon>
        <taxon>Ascomycota</taxon>
        <taxon>Pezizomycotina</taxon>
        <taxon>Sordariomycetes</taxon>
        <taxon>Sordariomycetidae</taxon>
        <taxon>Diaporthales</taxon>
        <taxon>Diaporthaceae</taxon>
        <taxon>Diaporthe</taxon>
    </lineage>
</organism>
<feature type="domain" description="Pex N-terminal" evidence="16">
    <location>
        <begin position="84"/>
        <end position="288"/>
    </location>
</feature>
<keyword evidence="4" id="KW-0813">Transport</keyword>
<keyword evidence="8" id="KW-0863">Zinc-finger</keyword>
<evidence type="ECO:0000256" key="1">
    <source>
        <dbReference type="ARBA" id="ARBA00004585"/>
    </source>
</evidence>
<dbReference type="EMBL" id="JAWRVE010000071">
    <property type="protein sequence ID" value="KAL1864135.1"/>
    <property type="molecule type" value="Genomic_DNA"/>
</dbReference>
<gene>
    <name evidence="17" type="primary">PEX2</name>
    <name evidence="17" type="ORF">Daus18300_007915</name>
</gene>
<evidence type="ECO:0000256" key="13">
    <source>
        <dbReference type="ARBA" id="ARBA00023136"/>
    </source>
</evidence>
<evidence type="ECO:0000256" key="11">
    <source>
        <dbReference type="ARBA" id="ARBA00022927"/>
    </source>
</evidence>
<proteinExistence type="inferred from homology"/>
<dbReference type="Pfam" id="PF04757">
    <property type="entry name" value="Pex2_Pex12"/>
    <property type="match status" value="1"/>
</dbReference>
<dbReference type="PANTHER" id="PTHR23350">
    <property type="entry name" value="PEROXISOME ASSEMBLY PROTEIN 10"/>
    <property type="match status" value="1"/>
</dbReference>
<feature type="region of interest" description="Disordered" evidence="15">
    <location>
        <begin position="444"/>
        <end position="482"/>
    </location>
</feature>
<comment type="caution">
    <text evidence="17">The sequence shown here is derived from an EMBL/GenBank/DDBJ whole genome shotgun (WGS) entry which is preliminary data.</text>
</comment>
<reference evidence="17 18" key="1">
    <citation type="journal article" date="2024" name="IMA Fungus">
        <title>IMA Genome - F19 : A genome assembly and annotation guide to empower mycologists, including annotated draft genome sequences of Ceratocystis pirilliformis, Diaporthe australafricana, Fusarium ophioides, Paecilomyces lecythidis, and Sporothrix stenoceras.</title>
        <authorList>
            <person name="Aylward J."/>
            <person name="Wilson A.M."/>
            <person name="Visagie C.M."/>
            <person name="Spraker J."/>
            <person name="Barnes I."/>
            <person name="Buitendag C."/>
            <person name="Ceriani C."/>
            <person name="Del Mar Angel L."/>
            <person name="du Plessis D."/>
            <person name="Fuchs T."/>
            <person name="Gasser K."/>
            <person name="Kramer D."/>
            <person name="Li W."/>
            <person name="Munsamy K."/>
            <person name="Piso A."/>
            <person name="Price J.L."/>
            <person name="Sonnekus B."/>
            <person name="Thomas C."/>
            <person name="van der Nest A."/>
            <person name="van Dijk A."/>
            <person name="van Heerden A."/>
            <person name="van Vuuren N."/>
            <person name="Yilmaz N."/>
            <person name="Duong T.A."/>
            <person name="van der Merwe N.A."/>
            <person name="Wingfield M.J."/>
            <person name="Wingfield B.D."/>
        </authorList>
    </citation>
    <scope>NUCLEOTIDE SEQUENCE [LARGE SCALE GENOMIC DNA]</scope>
    <source>
        <strain evidence="17 18">CMW 18300</strain>
    </source>
</reference>
<keyword evidence="12" id="KW-1133">Transmembrane helix</keyword>
<evidence type="ECO:0000256" key="4">
    <source>
        <dbReference type="ARBA" id="ARBA00022448"/>
    </source>
</evidence>
<evidence type="ECO:0000313" key="18">
    <source>
        <dbReference type="Proteomes" id="UP001583177"/>
    </source>
</evidence>
<comment type="similarity">
    <text evidence="3">Belongs to the pex2/pex10/pex12 family.</text>
</comment>
<evidence type="ECO:0000313" key="17">
    <source>
        <dbReference type="EMBL" id="KAL1864135.1"/>
    </source>
</evidence>
<accession>A0ABR3WKZ6</accession>
<sequence>MSNPTFAQAQQRLAERRAAREAQAHSRLAAEQSASQLRARISSHPSPLLRGLGGSALSLWDAVSSPEGTRPGFRVGQVDAELLDEELVQLLRDQVGDALKYVGGLGSNLKEEWSAEILLALRAVLFKLTVWDHDATYGAALQNLKYTDARHDGPVLVAPSRLQKSLYGLITVGGKYGWARLENWLLNQDNGFDTPSPRAQRLSRLTSTAESVHSVAAFASFLVFLLHGRYRTLLDRILRMRLAPPTSQVSREVSFEYLNRQLVWHAFTEFLLFVLPLIGINKWRRWLSRTWKKTKNAISKSGDADSEEKKGEYSFLPERTCAICYQDQNSASSEQEVLAAAASSGVVGSAQTDITNPYETIPCGCVYCFVCLATRIEGEEGEGWTCLRCGEPVKECKPWSGDVLEPPSKSPTNKAVMFADDVKDTQTETESSQAEYVDAVDDLAESASTVKAQSSDDDSSADGDSEEYDEEEGELGDDMEGF</sequence>
<comment type="pathway">
    <text evidence="2">Protein modification; protein ubiquitination.</text>
</comment>
<dbReference type="PANTHER" id="PTHR23350:SF4">
    <property type="entry name" value="PEROXISOME BIOGENESIS FACTOR 2"/>
    <property type="match status" value="1"/>
</dbReference>
<evidence type="ECO:0000256" key="3">
    <source>
        <dbReference type="ARBA" id="ARBA00008704"/>
    </source>
</evidence>
<keyword evidence="18" id="KW-1185">Reference proteome</keyword>
<keyword evidence="14" id="KW-0576">Peroxisome</keyword>
<evidence type="ECO:0000256" key="7">
    <source>
        <dbReference type="ARBA" id="ARBA00022723"/>
    </source>
</evidence>
<name>A0ABR3WKZ6_9PEZI</name>
<dbReference type="InterPro" id="IPR025654">
    <property type="entry name" value="PEX2/10"/>
</dbReference>
<keyword evidence="9" id="KW-0833">Ubl conjugation pathway</keyword>